<evidence type="ECO:0000313" key="1">
    <source>
        <dbReference type="EMBL" id="KAH3725071.1"/>
    </source>
</evidence>
<evidence type="ECO:0000313" key="2">
    <source>
        <dbReference type="Proteomes" id="UP000828390"/>
    </source>
</evidence>
<protein>
    <submittedName>
        <fullName evidence="1">Uncharacterized protein</fullName>
    </submittedName>
</protein>
<comment type="caution">
    <text evidence="1">The sequence shown here is derived from an EMBL/GenBank/DDBJ whole genome shotgun (WGS) entry which is preliminary data.</text>
</comment>
<reference evidence="1" key="1">
    <citation type="journal article" date="2019" name="bioRxiv">
        <title>The Genome of the Zebra Mussel, Dreissena polymorpha: A Resource for Invasive Species Research.</title>
        <authorList>
            <person name="McCartney M.A."/>
            <person name="Auch B."/>
            <person name="Kono T."/>
            <person name="Mallez S."/>
            <person name="Zhang Y."/>
            <person name="Obille A."/>
            <person name="Becker A."/>
            <person name="Abrahante J.E."/>
            <person name="Garbe J."/>
            <person name="Badalamenti J.P."/>
            <person name="Herman A."/>
            <person name="Mangelson H."/>
            <person name="Liachko I."/>
            <person name="Sullivan S."/>
            <person name="Sone E.D."/>
            <person name="Koren S."/>
            <person name="Silverstein K.A.T."/>
            <person name="Beckman K.B."/>
            <person name="Gohl D.M."/>
        </authorList>
    </citation>
    <scope>NUCLEOTIDE SEQUENCE</scope>
    <source>
        <strain evidence="1">Duluth1</strain>
        <tissue evidence="1">Whole animal</tissue>
    </source>
</reference>
<reference evidence="1" key="2">
    <citation type="submission" date="2020-11" db="EMBL/GenBank/DDBJ databases">
        <authorList>
            <person name="McCartney M.A."/>
            <person name="Auch B."/>
            <person name="Kono T."/>
            <person name="Mallez S."/>
            <person name="Becker A."/>
            <person name="Gohl D.M."/>
            <person name="Silverstein K.A.T."/>
            <person name="Koren S."/>
            <person name="Bechman K.B."/>
            <person name="Herman A."/>
            <person name="Abrahante J.E."/>
            <person name="Garbe J."/>
        </authorList>
    </citation>
    <scope>NUCLEOTIDE SEQUENCE</scope>
    <source>
        <strain evidence="1">Duluth1</strain>
        <tissue evidence="1">Whole animal</tissue>
    </source>
</reference>
<dbReference type="EMBL" id="JAIWYP010000012">
    <property type="protein sequence ID" value="KAH3725071.1"/>
    <property type="molecule type" value="Genomic_DNA"/>
</dbReference>
<dbReference type="AlphaFoldDB" id="A0A9D4CI33"/>
<keyword evidence="2" id="KW-1185">Reference proteome</keyword>
<gene>
    <name evidence="1" type="ORF">DPMN_050900</name>
</gene>
<proteinExistence type="predicted"/>
<name>A0A9D4CI33_DREPO</name>
<dbReference type="Proteomes" id="UP000828390">
    <property type="component" value="Unassembled WGS sequence"/>
</dbReference>
<organism evidence="1 2">
    <name type="scientific">Dreissena polymorpha</name>
    <name type="common">Zebra mussel</name>
    <name type="synonym">Mytilus polymorpha</name>
    <dbReference type="NCBI Taxonomy" id="45954"/>
    <lineage>
        <taxon>Eukaryota</taxon>
        <taxon>Metazoa</taxon>
        <taxon>Spiralia</taxon>
        <taxon>Lophotrochozoa</taxon>
        <taxon>Mollusca</taxon>
        <taxon>Bivalvia</taxon>
        <taxon>Autobranchia</taxon>
        <taxon>Heteroconchia</taxon>
        <taxon>Euheterodonta</taxon>
        <taxon>Imparidentia</taxon>
        <taxon>Neoheterodontei</taxon>
        <taxon>Myida</taxon>
        <taxon>Dreissenoidea</taxon>
        <taxon>Dreissenidae</taxon>
        <taxon>Dreissena</taxon>
    </lineage>
</organism>
<sequence length="77" mass="8406">MIPGAGRLYKSGRSLLDYANGITGQTLKDYANRNPGAGRLYKSGRSLLDYASGITGQLLLDYANRISDYSLENTIFV</sequence>
<accession>A0A9D4CI33</accession>